<dbReference type="GO" id="GO:0016853">
    <property type="term" value="F:isomerase activity"/>
    <property type="evidence" value="ECO:0007669"/>
    <property type="project" value="UniProtKB-KW"/>
</dbReference>
<dbReference type="Proteomes" id="UP000070376">
    <property type="component" value="Unassembled WGS sequence"/>
</dbReference>
<keyword evidence="3" id="KW-0413">Isomerase</keyword>
<dbReference type="CDD" id="cd06558">
    <property type="entry name" value="crotonase-like"/>
    <property type="match status" value="1"/>
</dbReference>
<dbReference type="InterPro" id="IPR001753">
    <property type="entry name" value="Enoyl-CoA_hydra/iso"/>
</dbReference>
<dbReference type="Proteomes" id="UP000032024">
    <property type="component" value="Chromosome"/>
</dbReference>
<dbReference type="PATRIC" id="fig|1398.18.peg.3041"/>
<dbReference type="STRING" id="1398.AB434_2239"/>
<dbReference type="AlphaFoldDB" id="A0A0C5CAJ4"/>
<organism evidence="3 5">
    <name type="scientific">Heyndrickxia coagulans</name>
    <name type="common">Weizmannia coagulans</name>
    <dbReference type="NCBI Taxonomy" id="1398"/>
    <lineage>
        <taxon>Bacteria</taxon>
        <taxon>Bacillati</taxon>
        <taxon>Bacillota</taxon>
        <taxon>Bacilli</taxon>
        <taxon>Bacillales</taxon>
        <taxon>Bacillaceae</taxon>
        <taxon>Heyndrickxia</taxon>
    </lineage>
</organism>
<keyword evidence="4" id="KW-1185">Reference proteome</keyword>
<dbReference type="RefSeq" id="WP_014095805.1">
    <property type="nucleotide sequence ID" value="NZ_CP010525.1"/>
</dbReference>
<reference evidence="2" key="1">
    <citation type="submission" date="2015-01" db="EMBL/GenBank/DDBJ databases">
        <title>Comparative genome analysis of Bacillus coagulans HM-08, Clostridium butyricum HM-68, Bacillus subtilis HM-66 and Bacillus licheniformis BL-09.</title>
        <authorList>
            <person name="Zhang H."/>
        </authorList>
    </citation>
    <scope>NUCLEOTIDE SEQUENCE [LARGE SCALE GENOMIC DNA]</scope>
    <source>
        <strain evidence="2">HM-08</strain>
    </source>
</reference>
<gene>
    <name evidence="3" type="ORF">HMPREF3213_01943</name>
    <name evidence="2" type="ORF">SB48_HM08orf04911</name>
</gene>
<evidence type="ECO:0000256" key="1">
    <source>
        <dbReference type="ARBA" id="ARBA00005254"/>
    </source>
</evidence>
<dbReference type="Gene3D" id="3.90.226.10">
    <property type="entry name" value="2-enoyl-CoA Hydratase, Chain A, domain 1"/>
    <property type="match status" value="1"/>
</dbReference>
<reference evidence="5" key="4">
    <citation type="submission" date="2016-01" db="EMBL/GenBank/DDBJ databases">
        <authorList>
            <person name="Mitreva M."/>
            <person name="Pepin K.H."/>
            <person name="Mihindukulasuriya K.A."/>
            <person name="Fulton R."/>
            <person name="Fronick C."/>
            <person name="O'Laughlin M."/>
            <person name="Miner T."/>
            <person name="Herter B."/>
            <person name="Rosa B.A."/>
            <person name="Cordes M."/>
            <person name="Tomlinson C."/>
            <person name="Wollam A."/>
            <person name="Palsikar V.B."/>
            <person name="Mardis E.R."/>
            <person name="Wilson R.K."/>
        </authorList>
    </citation>
    <scope>NUCLEOTIDE SEQUENCE [LARGE SCALE GENOMIC DNA]</scope>
    <source>
        <strain evidence="5">GED7749B</strain>
    </source>
</reference>
<reference evidence="4" key="2">
    <citation type="submission" date="2015-01" db="EMBL/GenBank/DDBJ databases">
        <title>Comparative genome analysis of Bacillus coagulans HM-08, Clostridium butyricum HM-68, Bacillus subtilis HM-66 and Bacillus paralicheniformis BL-09.</title>
        <authorList>
            <person name="Zhang H."/>
        </authorList>
    </citation>
    <scope>NUCLEOTIDE SEQUENCE [LARGE SCALE GENOMIC DNA]</scope>
    <source>
        <strain evidence="4">HM-08</strain>
    </source>
</reference>
<dbReference type="NCBIfam" id="NF005804">
    <property type="entry name" value="PRK07659.1"/>
    <property type="match status" value="1"/>
</dbReference>
<sequence>MISTYETIKVEEKDGAAYLYFNRPDAMNALNLEMIKELADALKAIAMKDDIHILVLSGNGKAFSAGGDIKAMLAMEEEKGFTSFMNQINEAVSILVGMPKLTIAAINGAAAGLGLSLALACDTIISDLDSKIAMNFIGIGLVPDGGGHYLLQRRIGQEKAKKVIWEGKVMSAEEAAETGIIDEAVPDLALAVDQKITEWQKKPVLAMIKTKKIYTELNRPDFNKSLELEKHAQWKMRQTKDHKEGIRAFVEKRAPQFKGE</sequence>
<dbReference type="EMBL" id="CP010525">
    <property type="protein sequence ID" value="AJO23871.1"/>
    <property type="molecule type" value="Genomic_DNA"/>
</dbReference>
<dbReference type="PANTHER" id="PTHR43459">
    <property type="entry name" value="ENOYL-COA HYDRATASE"/>
    <property type="match status" value="1"/>
</dbReference>
<accession>A0A0C5CAJ4</accession>
<name>A0A0C5CAJ4_HEYCO</name>
<dbReference type="Gene3D" id="1.10.12.10">
    <property type="entry name" value="Lyase 2-enoyl-coa Hydratase, Chain A, domain 2"/>
    <property type="match status" value="1"/>
</dbReference>
<dbReference type="EMBL" id="LRPN01000070">
    <property type="protein sequence ID" value="KWZ81626.1"/>
    <property type="molecule type" value="Genomic_DNA"/>
</dbReference>
<evidence type="ECO:0000313" key="4">
    <source>
        <dbReference type="Proteomes" id="UP000032024"/>
    </source>
</evidence>
<dbReference type="InterPro" id="IPR014748">
    <property type="entry name" value="Enoyl-CoA_hydra_C"/>
</dbReference>
<comment type="similarity">
    <text evidence="1">Belongs to the enoyl-CoA hydratase/isomerase family.</text>
</comment>
<evidence type="ECO:0000313" key="3">
    <source>
        <dbReference type="EMBL" id="KWZ81626.1"/>
    </source>
</evidence>
<dbReference type="InterPro" id="IPR029045">
    <property type="entry name" value="ClpP/crotonase-like_dom_sf"/>
</dbReference>
<reference evidence="3" key="3">
    <citation type="submission" date="2016-01" db="EMBL/GenBank/DDBJ databases">
        <authorList>
            <person name="Oliw E.H."/>
        </authorList>
    </citation>
    <scope>NUCLEOTIDE SEQUENCE [LARGE SCALE GENOMIC DNA]</scope>
    <source>
        <strain evidence="3">GED7749B</strain>
    </source>
</reference>
<dbReference type="PANTHER" id="PTHR43459:SF1">
    <property type="entry name" value="EG:BACN32G11.4 PROTEIN"/>
    <property type="match status" value="1"/>
</dbReference>
<evidence type="ECO:0000313" key="5">
    <source>
        <dbReference type="Proteomes" id="UP000070376"/>
    </source>
</evidence>
<dbReference type="Pfam" id="PF00378">
    <property type="entry name" value="ECH_1"/>
    <property type="match status" value="1"/>
</dbReference>
<evidence type="ECO:0000313" key="2">
    <source>
        <dbReference type="EMBL" id="AJO23871.1"/>
    </source>
</evidence>
<protein>
    <submittedName>
        <fullName evidence="2 3">Enoyl-CoA hydratase/isomerase</fullName>
    </submittedName>
</protein>
<dbReference type="SUPFAM" id="SSF52096">
    <property type="entry name" value="ClpP/crotonase"/>
    <property type="match status" value="1"/>
</dbReference>
<proteinExistence type="inferred from homology"/>